<feature type="binding site" evidence="7">
    <location>
        <position position="118"/>
    </location>
    <ligand>
        <name>ATP</name>
        <dbReference type="ChEBI" id="CHEBI:30616"/>
    </ligand>
</feature>
<dbReference type="PANTHER" id="PTHR21087">
    <property type="entry name" value="SHIKIMATE KINASE"/>
    <property type="match status" value="1"/>
</dbReference>
<dbReference type="GO" id="GO:0008652">
    <property type="term" value="P:amino acid biosynthetic process"/>
    <property type="evidence" value="ECO:0007669"/>
    <property type="project" value="UniProtKB-KW"/>
</dbReference>
<accession>A0A1A9I7T3</accession>
<organism evidence="8 9">
    <name type="scientific">Niabella ginsenosidivorans</name>
    <dbReference type="NCBI Taxonomy" id="1176587"/>
    <lineage>
        <taxon>Bacteria</taxon>
        <taxon>Pseudomonadati</taxon>
        <taxon>Bacteroidota</taxon>
        <taxon>Chitinophagia</taxon>
        <taxon>Chitinophagales</taxon>
        <taxon>Chitinophagaceae</taxon>
        <taxon>Niabella</taxon>
    </lineage>
</organism>
<dbReference type="KEGG" id="nia:A8C56_03470"/>
<dbReference type="GO" id="GO:0009423">
    <property type="term" value="P:chorismate biosynthetic process"/>
    <property type="evidence" value="ECO:0007669"/>
    <property type="project" value="UniProtKB-UniRule"/>
</dbReference>
<dbReference type="InterPro" id="IPR031322">
    <property type="entry name" value="Shikimate/glucono_kinase"/>
</dbReference>
<keyword evidence="9" id="KW-1185">Reference proteome</keyword>
<dbReference type="AlphaFoldDB" id="A0A1A9I7T3"/>
<dbReference type="PANTHER" id="PTHR21087:SF16">
    <property type="entry name" value="SHIKIMATE KINASE 1, CHLOROPLASTIC"/>
    <property type="match status" value="1"/>
</dbReference>
<feature type="binding site" evidence="7">
    <location>
        <position position="140"/>
    </location>
    <ligand>
        <name>substrate</name>
    </ligand>
</feature>
<keyword evidence="2 7" id="KW-0808">Transferase</keyword>
<keyword evidence="3 7" id="KW-0547">Nucleotide-binding</keyword>
<comment type="similarity">
    <text evidence="7">Belongs to the shikimate kinase family.</text>
</comment>
<dbReference type="InterPro" id="IPR027417">
    <property type="entry name" value="P-loop_NTPase"/>
</dbReference>
<evidence type="ECO:0000256" key="3">
    <source>
        <dbReference type="ARBA" id="ARBA00022741"/>
    </source>
</evidence>
<evidence type="ECO:0000256" key="6">
    <source>
        <dbReference type="ARBA" id="ARBA00023141"/>
    </source>
</evidence>
<evidence type="ECO:0000256" key="5">
    <source>
        <dbReference type="ARBA" id="ARBA00022840"/>
    </source>
</evidence>
<dbReference type="UniPathway" id="UPA00053">
    <property type="reaction ID" value="UER00088"/>
</dbReference>
<sequence>MRVYLIGFMGAGKTHWGKILSKKLELPYYDLDDLVIQSEGKSIARIFEEDGEEYFRVKEKEILYMITDSHPNLLLSCGGGAPCYFNNIDYMNRHGSTVWLNTPLDILLGRLRQQKAHRPLLKDLDDEQLKAYIVKKNNDRRIYYEQARLKVNDTHIQPEEFVKKIIDA</sequence>
<comment type="caution">
    <text evidence="7">Lacks conserved residue(s) required for the propagation of feature annotation.</text>
</comment>
<dbReference type="PRINTS" id="PR01100">
    <property type="entry name" value="SHIKIMTKNASE"/>
</dbReference>
<keyword evidence="5 7" id="KW-0067">ATP-binding</keyword>
<dbReference type="Pfam" id="PF01202">
    <property type="entry name" value="SKI"/>
    <property type="match status" value="1"/>
</dbReference>
<keyword evidence="6 7" id="KW-0057">Aromatic amino acid biosynthesis</keyword>
<gene>
    <name evidence="7" type="primary">aroK</name>
    <name evidence="8" type="ORF">A8C56_03470</name>
</gene>
<dbReference type="GO" id="GO:0009073">
    <property type="term" value="P:aromatic amino acid family biosynthetic process"/>
    <property type="evidence" value="ECO:0007669"/>
    <property type="project" value="UniProtKB-KW"/>
</dbReference>
<feature type="binding site" evidence="7">
    <location>
        <position position="14"/>
    </location>
    <ligand>
        <name>Mg(2+)</name>
        <dbReference type="ChEBI" id="CHEBI:18420"/>
    </ligand>
</feature>
<reference evidence="8 9" key="1">
    <citation type="submission" date="2016-05" db="EMBL/GenBank/DDBJ databases">
        <title>Niabella ginsenosidivorans BS26 whole genome sequencing.</title>
        <authorList>
            <person name="Im W.T."/>
            <person name="Siddiqi M.Z."/>
        </authorList>
    </citation>
    <scope>NUCLEOTIDE SEQUENCE [LARGE SCALE GENOMIC DNA]</scope>
    <source>
        <strain evidence="8 9">BS26</strain>
    </source>
</reference>
<dbReference type="Proteomes" id="UP000077667">
    <property type="component" value="Chromosome"/>
</dbReference>
<feature type="binding site" evidence="7">
    <location>
        <position position="56"/>
    </location>
    <ligand>
        <name>substrate</name>
    </ligand>
</feature>
<evidence type="ECO:0000256" key="7">
    <source>
        <dbReference type="HAMAP-Rule" id="MF_00109"/>
    </source>
</evidence>
<protein>
    <recommendedName>
        <fullName evidence="7">Shikimate kinase</fullName>
        <shortName evidence="7">SK</shortName>
        <ecNumber evidence="7">2.7.1.71</ecNumber>
    </recommendedName>
</protein>
<dbReference type="CDD" id="cd00464">
    <property type="entry name" value="SK"/>
    <property type="match status" value="1"/>
</dbReference>
<keyword evidence="7" id="KW-0479">Metal-binding</keyword>
<proteinExistence type="inferred from homology"/>
<evidence type="ECO:0000256" key="2">
    <source>
        <dbReference type="ARBA" id="ARBA00022679"/>
    </source>
</evidence>
<dbReference type="EMBL" id="CP015772">
    <property type="protein sequence ID" value="ANH83676.1"/>
    <property type="molecule type" value="Genomic_DNA"/>
</dbReference>
<dbReference type="InterPro" id="IPR000623">
    <property type="entry name" value="Shikimate_kinase/TSH1"/>
</dbReference>
<dbReference type="EC" id="2.7.1.71" evidence="7"/>
<dbReference type="SUPFAM" id="SSF52540">
    <property type="entry name" value="P-loop containing nucleoside triphosphate hydrolases"/>
    <property type="match status" value="1"/>
</dbReference>
<dbReference type="GO" id="GO:0004765">
    <property type="term" value="F:shikimate kinase activity"/>
    <property type="evidence" value="ECO:0007669"/>
    <property type="project" value="UniProtKB-UniRule"/>
</dbReference>
<comment type="function">
    <text evidence="7">Catalyzes the specific phosphorylation of the 3-hydroxyl group of shikimic acid using ATP as a cosubstrate.</text>
</comment>
<dbReference type="OrthoDB" id="9800332at2"/>
<comment type="subcellular location">
    <subcellularLocation>
        <location evidence="7">Cytoplasm</location>
    </subcellularLocation>
</comment>
<dbReference type="STRING" id="1176587.A8C56_03470"/>
<comment type="pathway">
    <text evidence="7">Metabolic intermediate biosynthesis; chorismate biosynthesis; chorismate from D-erythrose 4-phosphate and phosphoenolpyruvate: step 5/7.</text>
</comment>
<dbReference type="GO" id="GO:0005524">
    <property type="term" value="F:ATP binding"/>
    <property type="evidence" value="ECO:0007669"/>
    <property type="project" value="UniProtKB-UniRule"/>
</dbReference>
<keyword evidence="7" id="KW-0460">Magnesium</keyword>
<dbReference type="GO" id="GO:0005829">
    <property type="term" value="C:cytosol"/>
    <property type="evidence" value="ECO:0007669"/>
    <property type="project" value="TreeGrafter"/>
</dbReference>
<dbReference type="Gene3D" id="3.40.50.300">
    <property type="entry name" value="P-loop containing nucleotide triphosphate hydrolases"/>
    <property type="match status" value="1"/>
</dbReference>
<evidence type="ECO:0000313" key="8">
    <source>
        <dbReference type="EMBL" id="ANH83676.1"/>
    </source>
</evidence>
<evidence type="ECO:0000313" key="9">
    <source>
        <dbReference type="Proteomes" id="UP000077667"/>
    </source>
</evidence>
<dbReference type="HAMAP" id="MF_00109">
    <property type="entry name" value="Shikimate_kinase"/>
    <property type="match status" value="1"/>
</dbReference>
<comment type="catalytic activity">
    <reaction evidence="7">
        <text>shikimate + ATP = 3-phosphoshikimate + ADP + H(+)</text>
        <dbReference type="Rhea" id="RHEA:13121"/>
        <dbReference type="ChEBI" id="CHEBI:15378"/>
        <dbReference type="ChEBI" id="CHEBI:30616"/>
        <dbReference type="ChEBI" id="CHEBI:36208"/>
        <dbReference type="ChEBI" id="CHEBI:145989"/>
        <dbReference type="ChEBI" id="CHEBI:456216"/>
        <dbReference type="EC" id="2.7.1.71"/>
    </reaction>
</comment>
<feature type="binding site" evidence="7">
    <location>
        <position position="32"/>
    </location>
    <ligand>
        <name>substrate</name>
    </ligand>
</feature>
<comment type="cofactor">
    <cofactor evidence="7">
        <name>Mg(2+)</name>
        <dbReference type="ChEBI" id="CHEBI:18420"/>
    </cofactor>
    <text evidence="7">Binds 1 Mg(2+) ion per subunit.</text>
</comment>
<keyword evidence="4 7" id="KW-0418">Kinase</keyword>
<name>A0A1A9I7T3_9BACT</name>
<evidence type="ECO:0000256" key="1">
    <source>
        <dbReference type="ARBA" id="ARBA00022605"/>
    </source>
</evidence>
<comment type="subunit">
    <text evidence="7">Monomer.</text>
</comment>
<keyword evidence="1 7" id="KW-0028">Amino-acid biosynthesis</keyword>
<feature type="binding site" evidence="7">
    <location>
        <begin position="10"/>
        <end position="15"/>
    </location>
    <ligand>
        <name>ATP</name>
        <dbReference type="ChEBI" id="CHEBI:30616"/>
    </ligand>
</feature>
<dbReference type="GO" id="GO:0000287">
    <property type="term" value="F:magnesium ion binding"/>
    <property type="evidence" value="ECO:0007669"/>
    <property type="project" value="UniProtKB-UniRule"/>
</dbReference>
<keyword evidence="7" id="KW-0963">Cytoplasm</keyword>
<feature type="binding site" evidence="7">
    <location>
        <position position="79"/>
    </location>
    <ligand>
        <name>substrate</name>
    </ligand>
</feature>
<evidence type="ECO:0000256" key="4">
    <source>
        <dbReference type="ARBA" id="ARBA00022777"/>
    </source>
</evidence>